<evidence type="ECO:0000313" key="7">
    <source>
        <dbReference type="Proteomes" id="UP000192927"/>
    </source>
</evidence>
<proteinExistence type="inferred from homology"/>
<dbReference type="PANTHER" id="PTHR41237">
    <property type="entry name" value="37S RIBOSOMAL PROTEIN MRP21, MITOCHONDRIAL"/>
    <property type="match status" value="1"/>
</dbReference>
<reference evidence="6" key="2">
    <citation type="submission" date="2017-03" db="EMBL/GenBank/DDBJ databases">
        <authorList>
            <person name="Afonso C.L."/>
            <person name="Miller P.J."/>
            <person name="Scott M.A."/>
            <person name="Spackman E."/>
            <person name="Goraichik I."/>
            <person name="Dimitrov K.M."/>
            <person name="Suarez D.L."/>
            <person name="Swayne D.E."/>
        </authorList>
    </citation>
    <scope>NUCLEOTIDE SEQUENCE [LARGE SCALE GENOMIC DNA]</scope>
</reference>
<keyword evidence="7" id="KW-1185">Reference proteome</keyword>
<dbReference type="AlphaFoldDB" id="A0A1W5CS65"/>
<dbReference type="PANTHER" id="PTHR41237:SF1">
    <property type="entry name" value="SMALL RIBOSOMAL SUBUNIT PROTEIN BS21M"/>
    <property type="match status" value="1"/>
</dbReference>
<protein>
    <submittedName>
        <fullName evidence="6">Ribosomal protein S21</fullName>
    </submittedName>
</protein>
<evidence type="ECO:0000313" key="8">
    <source>
        <dbReference type="Proteomes" id="UP000324767"/>
    </source>
</evidence>
<name>A0A1W5CS65_9LECA</name>
<reference evidence="7" key="1">
    <citation type="submission" date="2017-03" db="EMBL/GenBank/DDBJ databases">
        <authorList>
            <person name="Sharma R."/>
            <person name="Thines M."/>
        </authorList>
    </citation>
    <scope>NUCLEOTIDE SEQUENCE [LARGE SCALE GENOMIC DNA]</scope>
</reference>
<dbReference type="GO" id="GO:0005763">
    <property type="term" value="C:mitochondrial small ribosomal subunit"/>
    <property type="evidence" value="ECO:0007669"/>
    <property type="project" value="TreeGrafter"/>
</dbReference>
<evidence type="ECO:0000256" key="4">
    <source>
        <dbReference type="SAM" id="MobiDB-lite"/>
    </source>
</evidence>
<keyword evidence="3" id="KW-0687">Ribonucleoprotein</keyword>
<dbReference type="GO" id="GO:0003735">
    <property type="term" value="F:structural constituent of ribosome"/>
    <property type="evidence" value="ECO:0007669"/>
    <property type="project" value="InterPro"/>
</dbReference>
<dbReference type="Proteomes" id="UP000324767">
    <property type="component" value="Unassembled WGS sequence"/>
</dbReference>
<feature type="region of interest" description="Disordered" evidence="4">
    <location>
        <begin position="111"/>
        <end position="142"/>
    </location>
</feature>
<keyword evidence="2 6" id="KW-0689">Ribosomal protein</keyword>
<dbReference type="Proteomes" id="UP000192927">
    <property type="component" value="Unassembled WGS sequence"/>
</dbReference>
<comment type="similarity">
    <text evidence="1">Belongs to the bacterial ribosomal protein bS21 family.</text>
</comment>
<evidence type="ECO:0000313" key="5">
    <source>
        <dbReference type="EMBL" id="KAA6414423.1"/>
    </source>
</evidence>
<feature type="compositionally biased region" description="Polar residues" evidence="4">
    <location>
        <begin position="111"/>
        <end position="134"/>
    </location>
</feature>
<sequence length="286" mass="31723">MDLRRIGDVLLRSRASPLLPFLTPSVPLAAWFSSSGHFQLLGAKASASSNRRRFVSSTSTSQASSPAAALHPEEDEDKPHLEPSNDIPNPTFQLPASTDRPEYADKLMNESMSGRTPATAHSRTSRFKSTSAQADNRGGTSADDVKDAYEVFSTSLERRRANSPFDASKMNTPKYGFSSQSVSQDVSSDLMKRTIPLPPRLVRLSPSVGRSVEVDPAKGMGLAQAFTKLDITVSMNGVRRDVARQRFHERPGLKKKRLKSERWGRRFKDGFRALVDKVDTMRRQGW</sequence>
<dbReference type="Pfam" id="PF01165">
    <property type="entry name" value="Ribosomal_S21"/>
    <property type="match status" value="1"/>
</dbReference>
<dbReference type="GO" id="GO:0070124">
    <property type="term" value="P:mitochondrial translational initiation"/>
    <property type="evidence" value="ECO:0007669"/>
    <property type="project" value="TreeGrafter"/>
</dbReference>
<dbReference type="InterPro" id="IPR052837">
    <property type="entry name" value="Mitoribosomal_bS21"/>
</dbReference>
<evidence type="ECO:0000313" key="6">
    <source>
        <dbReference type="EMBL" id="SLM33688.1"/>
    </source>
</evidence>
<gene>
    <name evidence="5" type="ORF">FRX48_01172</name>
</gene>
<organism evidence="6 7">
    <name type="scientific">Lasallia pustulata</name>
    <dbReference type="NCBI Taxonomy" id="136370"/>
    <lineage>
        <taxon>Eukaryota</taxon>
        <taxon>Fungi</taxon>
        <taxon>Dikarya</taxon>
        <taxon>Ascomycota</taxon>
        <taxon>Pezizomycotina</taxon>
        <taxon>Lecanoromycetes</taxon>
        <taxon>OSLEUM clade</taxon>
        <taxon>Umbilicariomycetidae</taxon>
        <taxon>Umbilicariales</taxon>
        <taxon>Umbilicariaceae</taxon>
        <taxon>Lasallia</taxon>
    </lineage>
</organism>
<evidence type="ECO:0000256" key="1">
    <source>
        <dbReference type="ARBA" id="ARBA00006640"/>
    </source>
</evidence>
<feature type="region of interest" description="Disordered" evidence="4">
    <location>
        <begin position="49"/>
        <end position="98"/>
    </location>
</feature>
<dbReference type="OrthoDB" id="2501249at2759"/>
<dbReference type="InterPro" id="IPR001911">
    <property type="entry name" value="Ribosomal_bS21"/>
</dbReference>
<feature type="compositionally biased region" description="Low complexity" evidence="4">
    <location>
        <begin position="56"/>
        <end position="69"/>
    </location>
</feature>
<evidence type="ECO:0000256" key="2">
    <source>
        <dbReference type="ARBA" id="ARBA00022980"/>
    </source>
</evidence>
<reference evidence="5 8" key="3">
    <citation type="submission" date="2019-09" db="EMBL/GenBank/DDBJ databases">
        <title>The hologenome of the rock-dwelling lichen Lasallia pustulata.</title>
        <authorList>
            <person name="Greshake Tzovaras B."/>
            <person name="Segers F."/>
            <person name="Bicker A."/>
            <person name="Dal Grande F."/>
            <person name="Otte J."/>
            <person name="Hankeln T."/>
            <person name="Schmitt I."/>
            <person name="Ebersberger I."/>
        </authorList>
    </citation>
    <scope>NUCLEOTIDE SEQUENCE [LARGE SCALE GENOMIC DNA]</scope>
    <source>
        <strain evidence="5">A1-1</strain>
    </source>
</reference>
<evidence type="ECO:0000256" key="3">
    <source>
        <dbReference type="ARBA" id="ARBA00023274"/>
    </source>
</evidence>
<accession>A0A1W5CS65</accession>
<dbReference type="EMBL" id="FWEW01000088">
    <property type="protein sequence ID" value="SLM33688.1"/>
    <property type="molecule type" value="Genomic_DNA"/>
</dbReference>
<dbReference type="EMBL" id="VXIT01000002">
    <property type="protein sequence ID" value="KAA6414423.1"/>
    <property type="molecule type" value="Genomic_DNA"/>
</dbReference>
<feature type="compositionally biased region" description="Polar residues" evidence="4">
    <location>
        <begin position="86"/>
        <end position="96"/>
    </location>
</feature>